<name>A0ABU8ND60_9PSEU</name>
<feature type="domain" description="AB hydrolase-1" evidence="1">
    <location>
        <begin position="45"/>
        <end position="285"/>
    </location>
</feature>
<dbReference type="SUPFAM" id="SSF53474">
    <property type="entry name" value="alpha/beta-Hydrolases"/>
    <property type="match status" value="1"/>
</dbReference>
<evidence type="ECO:0000259" key="1">
    <source>
        <dbReference type="Pfam" id="PF00561"/>
    </source>
</evidence>
<proteinExistence type="predicted"/>
<comment type="caution">
    <text evidence="2">The sequence shown here is derived from an EMBL/GenBank/DDBJ whole genome shotgun (WGS) entry which is preliminary data.</text>
</comment>
<evidence type="ECO:0000313" key="2">
    <source>
        <dbReference type="EMBL" id="MEJ2890322.1"/>
    </source>
</evidence>
<gene>
    <name evidence="2" type="ORF">WCD41_27955</name>
</gene>
<sequence>MRRTVASVTAAAAGWGIRTEQIARRAIGSGSGRHGVHAHVGGDGPPLVLLNGIGASGLVWPRAWVDALERTHRVIRLDARGTGWSRAAAVPFTIADLADDVAAGLDRMDLETATVLGLSMGGIVAQELALRHPGRIDRLVLVSTIPPAPAHVPTVLYPGLYGPMMRVAGSRLGVDCRTRAEMLARFYLRTSSRSFAPDAALVDELTEQLLRRGTPAASVVAQARAIVAWRDPARLRGIDRPTTVVAGRDDPVVTPRNSALLAALIPHARHVELAGVGHLVPWEAPTELRRLLSQ</sequence>
<dbReference type="RefSeq" id="WP_337718519.1">
    <property type="nucleotide sequence ID" value="NZ_JBBEGL010000012.1"/>
</dbReference>
<dbReference type="InterPro" id="IPR050471">
    <property type="entry name" value="AB_hydrolase"/>
</dbReference>
<dbReference type="PRINTS" id="PR00111">
    <property type="entry name" value="ABHYDROLASE"/>
</dbReference>
<dbReference type="EMBL" id="JBBEGL010000012">
    <property type="protein sequence ID" value="MEJ2890322.1"/>
    <property type="molecule type" value="Genomic_DNA"/>
</dbReference>
<dbReference type="Gene3D" id="3.40.50.1820">
    <property type="entry name" value="alpha/beta hydrolase"/>
    <property type="match status" value="1"/>
</dbReference>
<keyword evidence="2" id="KW-0378">Hydrolase</keyword>
<dbReference type="PANTHER" id="PTHR43433">
    <property type="entry name" value="HYDROLASE, ALPHA/BETA FOLD FAMILY PROTEIN"/>
    <property type="match status" value="1"/>
</dbReference>
<accession>A0ABU8ND60</accession>
<reference evidence="2 3" key="1">
    <citation type="submission" date="2024-03" db="EMBL/GenBank/DDBJ databases">
        <title>Actinomycetospora sp. OC33-EN06, a novel actinomycete isolated from wild orchid (Aerides multiflora).</title>
        <authorList>
            <person name="Suriyachadkun C."/>
        </authorList>
    </citation>
    <scope>NUCLEOTIDE SEQUENCE [LARGE SCALE GENOMIC DNA]</scope>
    <source>
        <strain evidence="2 3">OC33-EN06</strain>
    </source>
</reference>
<dbReference type="Pfam" id="PF00561">
    <property type="entry name" value="Abhydrolase_1"/>
    <property type="match status" value="1"/>
</dbReference>
<dbReference type="GO" id="GO:0016787">
    <property type="term" value="F:hydrolase activity"/>
    <property type="evidence" value="ECO:0007669"/>
    <property type="project" value="UniProtKB-KW"/>
</dbReference>
<dbReference type="PANTHER" id="PTHR43433:SF5">
    <property type="entry name" value="AB HYDROLASE-1 DOMAIN-CONTAINING PROTEIN"/>
    <property type="match status" value="1"/>
</dbReference>
<dbReference type="InterPro" id="IPR000073">
    <property type="entry name" value="AB_hydrolase_1"/>
</dbReference>
<dbReference type="InterPro" id="IPR029058">
    <property type="entry name" value="AB_hydrolase_fold"/>
</dbReference>
<protein>
    <submittedName>
        <fullName evidence="2">Alpha/beta hydrolase</fullName>
    </submittedName>
</protein>
<keyword evidence="3" id="KW-1185">Reference proteome</keyword>
<organism evidence="2 3">
    <name type="scientific">Actinomycetospora aeridis</name>
    <dbReference type="NCBI Taxonomy" id="3129231"/>
    <lineage>
        <taxon>Bacteria</taxon>
        <taxon>Bacillati</taxon>
        <taxon>Actinomycetota</taxon>
        <taxon>Actinomycetes</taxon>
        <taxon>Pseudonocardiales</taxon>
        <taxon>Pseudonocardiaceae</taxon>
        <taxon>Actinomycetospora</taxon>
    </lineage>
</organism>
<evidence type="ECO:0000313" key="3">
    <source>
        <dbReference type="Proteomes" id="UP001370100"/>
    </source>
</evidence>
<dbReference type="Proteomes" id="UP001370100">
    <property type="component" value="Unassembled WGS sequence"/>
</dbReference>